<gene>
    <name evidence="1" type="ORF">HELGO_WM19009</name>
</gene>
<sequence>MIKKKQSVLVVRKLKKKKLAKFSKKKIMKAVTCITFIFLLCQCAIGQNQTASTSDITVVSTPSTDIDWANFENELTDDNDWTFHTNQTGKLLYIDFESLGGKMNRLVLKSSEKDVVIEDNHLFDLPINTIYEVNLEKLKRGSYFVELYTYNNKIIREEITIK</sequence>
<dbReference type="EMBL" id="CACVAQ010000322">
    <property type="protein sequence ID" value="CAA6823007.1"/>
    <property type="molecule type" value="Genomic_DNA"/>
</dbReference>
<name>A0A6S6TXX1_9BACT</name>
<protein>
    <submittedName>
        <fullName evidence="1">Uncharacterized protein</fullName>
    </submittedName>
</protein>
<dbReference type="AlphaFoldDB" id="A0A6S6TXX1"/>
<accession>A0A6S6TXX1</accession>
<reference evidence="1" key="1">
    <citation type="submission" date="2020-01" db="EMBL/GenBank/DDBJ databases">
        <authorList>
            <person name="Meier V. D."/>
            <person name="Meier V D."/>
        </authorList>
    </citation>
    <scope>NUCLEOTIDE SEQUENCE</scope>
    <source>
        <strain evidence="1">HLG_WM_MAG_10</strain>
    </source>
</reference>
<evidence type="ECO:0000313" key="1">
    <source>
        <dbReference type="EMBL" id="CAA6823007.1"/>
    </source>
</evidence>
<proteinExistence type="predicted"/>
<organism evidence="1">
    <name type="scientific">uncultured Aureispira sp</name>
    <dbReference type="NCBI Taxonomy" id="1331704"/>
    <lineage>
        <taxon>Bacteria</taxon>
        <taxon>Pseudomonadati</taxon>
        <taxon>Bacteroidota</taxon>
        <taxon>Saprospiria</taxon>
        <taxon>Saprospirales</taxon>
        <taxon>Saprospiraceae</taxon>
        <taxon>Aureispira</taxon>
        <taxon>environmental samples</taxon>
    </lineage>
</organism>